<dbReference type="GO" id="GO:0006368">
    <property type="term" value="P:transcription elongation by RNA polymerase II"/>
    <property type="evidence" value="ECO:0007669"/>
    <property type="project" value="InterPro"/>
</dbReference>
<dbReference type="PANTHER" id="PTHR15141">
    <property type="entry name" value="TRANSCRIPTION ELONGATION FACTOR B POLYPEPTIDE 3"/>
    <property type="match status" value="1"/>
</dbReference>
<reference evidence="3 4" key="1">
    <citation type="journal article" date="2015" name="Genome Biol. Evol.">
        <title>Phylogenomic analyses indicate that early fungi evolved digesting cell walls of algal ancestors of land plants.</title>
        <authorList>
            <person name="Chang Y."/>
            <person name="Wang S."/>
            <person name="Sekimoto S."/>
            <person name="Aerts A.L."/>
            <person name="Choi C."/>
            <person name="Clum A."/>
            <person name="LaButti K.M."/>
            <person name="Lindquist E.A."/>
            <person name="Yee Ngan C."/>
            <person name="Ohm R.A."/>
            <person name="Salamov A.A."/>
            <person name="Grigoriev I.V."/>
            <person name="Spatafora J.W."/>
            <person name="Berbee M.L."/>
        </authorList>
    </citation>
    <scope>NUCLEOTIDE SEQUENCE [LARGE SCALE GENOMIC DNA]</scope>
    <source>
        <strain evidence="3 4">NRRL 28638</strain>
    </source>
</reference>
<proteinExistence type="predicted"/>
<dbReference type="Proteomes" id="UP000070444">
    <property type="component" value="Unassembled WGS sequence"/>
</dbReference>
<sequence>MELSNEFEPGGVYSLEMLCLNVLRKKPDLDYIGYYPYHMLKPILVNLDPRKLFKLENNNKRLLAHTDELWERHLKQNFQHAWPEALEKFKSFRRAYCNLKFQERKNEEEMINKLKQVREKQISKPTQILKKIPRIPLDSRGFIPKPKSLFDKAMSGYKRDRSIFHNRKK</sequence>
<feature type="domain" description="F-box" evidence="2">
    <location>
        <begin position="29"/>
        <end position="73"/>
    </location>
</feature>
<dbReference type="GO" id="GO:0070449">
    <property type="term" value="C:elongin complex"/>
    <property type="evidence" value="ECO:0007669"/>
    <property type="project" value="InterPro"/>
</dbReference>
<organism evidence="3 4">
    <name type="scientific">Conidiobolus coronatus (strain ATCC 28846 / CBS 209.66 / NRRL 28638)</name>
    <name type="common">Delacroixia coronata</name>
    <dbReference type="NCBI Taxonomy" id="796925"/>
    <lineage>
        <taxon>Eukaryota</taxon>
        <taxon>Fungi</taxon>
        <taxon>Fungi incertae sedis</taxon>
        <taxon>Zoopagomycota</taxon>
        <taxon>Entomophthoromycotina</taxon>
        <taxon>Entomophthoromycetes</taxon>
        <taxon>Entomophthorales</taxon>
        <taxon>Ancylistaceae</taxon>
        <taxon>Conidiobolus</taxon>
    </lineage>
</organism>
<evidence type="ECO:0000313" key="4">
    <source>
        <dbReference type="Proteomes" id="UP000070444"/>
    </source>
</evidence>
<dbReference type="InterPro" id="IPR010684">
    <property type="entry name" value="RNA_pol_II_trans_fac_SIII_A"/>
</dbReference>
<dbReference type="Pfam" id="PF06881">
    <property type="entry name" value="Elongin_A"/>
    <property type="match status" value="1"/>
</dbReference>
<evidence type="ECO:0000313" key="3">
    <source>
        <dbReference type="EMBL" id="KXN68143.1"/>
    </source>
</evidence>
<dbReference type="OrthoDB" id="21513at2759"/>
<evidence type="ECO:0000256" key="1">
    <source>
        <dbReference type="ARBA" id="ARBA00021346"/>
    </source>
</evidence>
<dbReference type="InterPro" id="IPR001810">
    <property type="entry name" value="F-box_dom"/>
</dbReference>
<dbReference type="STRING" id="796925.A0A137NZ91"/>
<keyword evidence="4" id="KW-1185">Reference proteome</keyword>
<gene>
    <name evidence="3" type="ORF">CONCODRAFT_79897</name>
</gene>
<name>A0A137NZ91_CONC2</name>
<accession>A0A137NZ91</accession>
<dbReference type="Gene3D" id="6.10.250.3180">
    <property type="match status" value="1"/>
</dbReference>
<dbReference type="PROSITE" id="PS50181">
    <property type="entry name" value="FBOX"/>
    <property type="match status" value="1"/>
</dbReference>
<dbReference type="InterPro" id="IPR051870">
    <property type="entry name" value="Elongin-A_domain"/>
</dbReference>
<dbReference type="AlphaFoldDB" id="A0A137NZ91"/>
<dbReference type="EMBL" id="KQ964593">
    <property type="protein sequence ID" value="KXN68143.1"/>
    <property type="molecule type" value="Genomic_DNA"/>
</dbReference>
<protein>
    <recommendedName>
        <fullName evidence="1">Elongin-A</fullName>
    </recommendedName>
</protein>
<dbReference type="PANTHER" id="PTHR15141:SF76">
    <property type="entry name" value="TRANSCRIPTION ELONGATION FACTOR B POLYPEPTIDE 3"/>
    <property type="match status" value="1"/>
</dbReference>
<evidence type="ECO:0000259" key="2">
    <source>
        <dbReference type="PROSITE" id="PS50181"/>
    </source>
</evidence>